<evidence type="ECO:0000313" key="8">
    <source>
        <dbReference type="Proteomes" id="UP000762676"/>
    </source>
</evidence>
<proteinExistence type="predicted"/>
<feature type="compositionally biased region" description="Acidic residues" evidence="5">
    <location>
        <begin position="1233"/>
        <end position="1245"/>
    </location>
</feature>
<feature type="compositionally biased region" description="Low complexity" evidence="5">
    <location>
        <begin position="1220"/>
        <end position="1232"/>
    </location>
</feature>
<sequence length="1256" mass="134374">MEEELTCPICMELFHQPRRLPCGHSYCHACIEAMLDSRAEESGLYLNYFRPLICPECRAEVNVDFVQGVEGLPLDFKLSKLVELVRFMKTKDTSSSSSEDVSLSGRGSNAVRSDGISAQADSDPRTATTTGHSGDSESNTTTRSADLGTSSLGQSGQSSPGQSGQISAGLSPFGNTDGVGESETSSSLPTVFTLVETPALLDRSQSSRVTSEPTPQGLASSSEEANIYSANVVDLGVRFDSFLYSAPDSASSSVVTPSTENQIHFSLSSLPGHNLANSTPSDPTRLPHHRDLSQHALGGRALFLHQNNLFSDISDSNRASSLPPLEITQTHKGHRVRELRGESRNQTATSSSLSSLPVGTASASAGNSRQEFRGQAEALGARSKDKAAAASNQPCSNASKSRFSRPRWRNLFGSSSSSSSSWSGSDLDDSDLNAPDPRQNKKGCKDSNNPPVSVPSASAPTTFVGPSDKSSPAAARQGTDALAAGTSKNNKSKKWLMTRFFRSVVFSDSSSTYSGDSSDDDSDELDTDRRRNAARGCTSSNVRNHARGSAKEVPSSHSLPNIAAASNSRGTAQNSMQTSLTSENIRRSTESPGQTQAQSRSASEIVQAVGAEGEGYGRSGNQAGAACVKRPSVSSKKEIKEICASSSADHQLEREIRSGARKQGVLTRPSVSSQTEPKELSIWEGQNETGLGGVSQTSEERSSAGPPRVSMTSETEEKRLPIATDPCHSQPPRDVDLQNQACLLGSNDSPRTIYDNISESQNTPLQYQQNQNCLVGDNTSPRTIYDNLSPCPNFSQQFCFRVAHTADGFEPPQSRYDNYNSDVSRNPTSGVNAHVDDAVTFGLHCITSLKEGSSRPAPRLDINSGQVLSRPEEPGGEQGQSCQVNLSPTLYDNVQSEEARGSGLFASPQIAVARLDQGTEIEELKTGFEQPRHHQRELHPVVKMENVRTQSLVSSTDEPSLLASEGPARQGQWAAGTIGHLHLGELTLSTETCPHHRGDNQGNCDSARHEPSRYDNLNSSLNEGVSFKSYENTRDQEAFVHVGEDGRVTYSSAGQLEAAGGSNLAADGCVTRPVVCGDKIGGVHTIEATQSSLRGSDNLFSLSEYPAGGLANLPLSGTSAAPAGNVSVEPEGKSPQERNDQRVLASSTRTTTTSAQEIAPRENNNNYKTDHNRAGAHENDRCNDDADVEDEEDDDDDEENAHSSSAMLKTKKKKPKSKFTKFLTSLLSLSSSSEDEEYGREDAEDTGTTSSKSSDW</sequence>
<feature type="region of interest" description="Disordered" evidence="5">
    <location>
        <begin position="1121"/>
        <end position="1256"/>
    </location>
</feature>
<evidence type="ECO:0000259" key="6">
    <source>
        <dbReference type="PROSITE" id="PS50089"/>
    </source>
</evidence>
<feature type="region of interest" description="Disordered" evidence="5">
    <location>
        <begin position="508"/>
        <end position="604"/>
    </location>
</feature>
<evidence type="ECO:0000256" key="5">
    <source>
        <dbReference type="SAM" id="MobiDB-lite"/>
    </source>
</evidence>
<accession>A0AAV4GTW9</accession>
<gene>
    <name evidence="7" type="ORF">ElyMa_000781600</name>
</gene>
<name>A0AAV4GTW9_9GAST</name>
<dbReference type="EMBL" id="BMAT01001606">
    <property type="protein sequence ID" value="GFR88969.1"/>
    <property type="molecule type" value="Genomic_DNA"/>
</dbReference>
<feature type="region of interest" description="Disordered" evidence="5">
    <location>
        <begin position="851"/>
        <end position="883"/>
    </location>
</feature>
<feature type="compositionally biased region" description="Polar residues" evidence="5">
    <location>
        <begin position="1246"/>
        <end position="1256"/>
    </location>
</feature>
<dbReference type="InterPro" id="IPR013083">
    <property type="entry name" value="Znf_RING/FYVE/PHD"/>
</dbReference>
<feature type="compositionally biased region" description="Basic and acidic residues" evidence="5">
    <location>
        <begin position="1168"/>
        <end position="1184"/>
    </location>
</feature>
<dbReference type="InterPro" id="IPR047153">
    <property type="entry name" value="TRIM45/56/19-like"/>
</dbReference>
<dbReference type="InterPro" id="IPR027370">
    <property type="entry name" value="Znf-RING_euk"/>
</dbReference>
<feature type="region of interest" description="Disordered" evidence="5">
    <location>
        <begin position="268"/>
        <end position="290"/>
    </location>
</feature>
<dbReference type="Pfam" id="PF13445">
    <property type="entry name" value="zf-RING_UBOX"/>
    <property type="match status" value="1"/>
</dbReference>
<feature type="compositionally biased region" description="Low complexity" evidence="5">
    <location>
        <begin position="148"/>
        <end position="169"/>
    </location>
</feature>
<comment type="caution">
    <text evidence="7">The sequence shown here is derived from an EMBL/GenBank/DDBJ whole genome shotgun (WGS) entry which is preliminary data.</text>
</comment>
<dbReference type="InterPro" id="IPR001841">
    <property type="entry name" value="Znf_RING"/>
</dbReference>
<feature type="compositionally biased region" description="Acidic residues" evidence="5">
    <location>
        <begin position="517"/>
        <end position="526"/>
    </location>
</feature>
<feature type="compositionally biased region" description="Polar residues" evidence="5">
    <location>
        <begin position="590"/>
        <end position="604"/>
    </location>
</feature>
<feature type="compositionally biased region" description="Low complexity" evidence="5">
    <location>
        <begin position="94"/>
        <end position="108"/>
    </location>
</feature>
<evidence type="ECO:0000256" key="1">
    <source>
        <dbReference type="ARBA" id="ARBA00022723"/>
    </source>
</evidence>
<feature type="compositionally biased region" description="Polar residues" evidence="5">
    <location>
        <begin position="268"/>
        <end position="282"/>
    </location>
</feature>
<protein>
    <submittedName>
        <fullName evidence="7">E3 ubiquitin-protein ligase TRIM13</fullName>
    </submittedName>
</protein>
<dbReference type="SUPFAM" id="SSF57850">
    <property type="entry name" value="RING/U-box"/>
    <property type="match status" value="1"/>
</dbReference>
<feature type="compositionally biased region" description="Low complexity" evidence="5">
    <location>
        <begin position="413"/>
        <end position="425"/>
    </location>
</feature>
<feature type="region of interest" description="Disordered" evidence="5">
    <location>
        <begin position="314"/>
        <end position="489"/>
    </location>
</feature>
<feature type="region of interest" description="Disordered" evidence="5">
    <location>
        <begin position="94"/>
        <end position="190"/>
    </location>
</feature>
<dbReference type="PROSITE" id="PS00518">
    <property type="entry name" value="ZF_RING_1"/>
    <property type="match status" value="1"/>
</dbReference>
<feature type="compositionally biased region" description="Low complexity" evidence="5">
    <location>
        <begin position="447"/>
        <end position="460"/>
    </location>
</feature>
<keyword evidence="3" id="KW-0862">Zinc</keyword>
<reference evidence="7 8" key="1">
    <citation type="journal article" date="2021" name="Elife">
        <title>Chloroplast acquisition without the gene transfer in kleptoplastic sea slugs, Plakobranchus ocellatus.</title>
        <authorList>
            <person name="Maeda T."/>
            <person name="Takahashi S."/>
            <person name="Yoshida T."/>
            <person name="Shimamura S."/>
            <person name="Takaki Y."/>
            <person name="Nagai Y."/>
            <person name="Toyoda A."/>
            <person name="Suzuki Y."/>
            <person name="Arimoto A."/>
            <person name="Ishii H."/>
            <person name="Satoh N."/>
            <person name="Nishiyama T."/>
            <person name="Hasebe M."/>
            <person name="Maruyama T."/>
            <person name="Minagawa J."/>
            <person name="Obokata J."/>
            <person name="Shigenobu S."/>
        </authorList>
    </citation>
    <scope>NUCLEOTIDE SEQUENCE [LARGE SCALE GENOMIC DNA]</scope>
</reference>
<evidence type="ECO:0000256" key="4">
    <source>
        <dbReference type="PROSITE-ProRule" id="PRU00175"/>
    </source>
</evidence>
<dbReference type="SMART" id="SM00184">
    <property type="entry name" value="RING"/>
    <property type="match status" value="1"/>
</dbReference>
<feature type="compositionally biased region" description="Polar residues" evidence="5">
    <location>
        <begin position="684"/>
        <end position="697"/>
    </location>
</feature>
<dbReference type="GO" id="GO:0008270">
    <property type="term" value="F:zinc ion binding"/>
    <property type="evidence" value="ECO:0007669"/>
    <property type="project" value="UniProtKB-KW"/>
</dbReference>
<evidence type="ECO:0000256" key="3">
    <source>
        <dbReference type="ARBA" id="ARBA00022833"/>
    </source>
</evidence>
<dbReference type="Proteomes" id="UP000762676">
    <property type="component" value="Unassembled WGS sequence"/>
</dbReference>
<dbReference type="PROSITE" id="PS50089">
    <property type="entry name" value="ZF_RING_2"/>
    <property type="match status" value="1"/>
</dbReference>
<organism evidence="7 8">
    <name type="scientific">Elysia marginata</name>
    <dbReference type="NCBI Taxonomy" id="1093978"/>
    <lineage>
        <taxon>Eukaryota</taxon>
        <taxon>Metazoa</taxon>
        <taxon>Spiralia</taxon>
        <taxon>Lophotrochozoa</taxon>
        <taxon>Mollusca</taxon>
        <taxon>Gastropoda</taxon>
        <taxon>Heterobranchia</taxon>
        <taxon>Euthyneura</taxon>
        <taxon>Panpulmonata</taxon>
        <taxon>Sacoglossa</taxon>
        <taxon>Placobranchoidea</taxon>
        <taxon>Plakobranchidae</taxon>
        <taxon>Elysia</taxon>
    </lineage>
</organism>
<evidence type="ECO:0000256" key="2">
    <source>
        <dbReference type="ARBA" id="ARBA00022771"/>
    </source>
</evidence>
<feature type="compositionally biased region" description="Acidic residues" evidence="5">
    <location>
        <begin position="1185"/>
        <end position="1199"/>
    </location>
</feature>
<dbReference type="PANTHER" id="PTHR25462">
    <property type="entry name" value="BONUS, ISOFORM C-RELATED"/>
    <property type="match status" value="1"/>
</dbReference>
<dbReference type="PANTHER" id="PTHR25462:SF296">
    <property type="entry name" value="MEIOTIC P26, ISOFORM F"/>
    <property type="match status" value="1"/>
</dbReference>
<keyword evidence="2 4" id="KW-0863">Zinc-finger</keyword>
<keyword evidence="1" id="KW-0479">Metal-binding</keyword>
<feature type="compositionally biased region" description="Polar residues" evidence="5">
    <location>
        <begin position="390"/>
        <end position="401"/>
    </location>
</feature>
<feature type="region of interest" description="Disordered" evidence="5">
    <location>
        <begin position="203"/>
        <end position="222"/>
    </location>
</feature>
<feature type="compositionally biased region" description="Basic residues" evidence="5">
    <location>
        <begin position="1209"/>
        <end position="1219"/>
    </location>
</feature>
<feature type="compositionally biased region" description="Polar residues" evidence="5">
    <location>
        <begin position="555"/>
        <end position="583"/>
    </location>
</feature>
<feature type="domain" description="RING-type" evidence="6">
    <location>
        <begin position="7"/>
        <end position="58"/>
    </location>
</feature>
<dbReference type="InterPro" id="IPR017907">
    <property type="entry name" value="Znf_RING_CS"/>
</dbReference>
<feature type="compositionally biased region" description="Polar residues" evidence="5">
    <location>
        <begin position="125"/>
        <end position="144"/>
    </location>
</feature>
<evidence type="ECO:0000313" key="7">
    <source>
        <dbReference type="EMBL" id="GFR88969.1"/>
    </source>
</evidence>
<keyword evidence="8" id="KW-1185">Reference proteome</keyword>
<feature type="region of interest" description="Disordered" evidence="5">
    <location>
        <begin position="642"/>
        <end position="717"/>
    </location>
</feature>
<dbReference type="AlphaFoldDB" id="A0AAV4GTW9"/>
<feature type="compositionally biased region" description="Basic and acidic residues" evidence="5">
    <location>
        <begin position="1130"/>
        <end position="1141"/>
    </location>
</feature>
<feature type="compositionally biased region" description="Polar residues" evidence="5">
    <location>
        <begin position="344"/>
        <end position="369"/>
    </location>
</feature>
<dbReference type="Gene3D" id="3.30.40.10">
    <property type="entry name" value="Zinc/RING finger domain, C3HC4 (zinc finger)"/>
    <property type="match status" value="1"/>
</dbReference>